<sequence>MANEPYTRTNQKMYFAGLVLEQWRQSEAKPAPNQPALEQSLREAALFHLHGAALALGQEIASYYRLPIATADRVSSLVSKHNLEQHPGAELAELVEILYAEDSWLKALVTHYEALQRPVQPSALNKIDPAVQLIGRSSEQEDAAPLARETLSEWREQLKQLIMRLREGLNEW</sequence>
<dbReference type="RefSeq" id="WP_071870697.1">
    <property type="nucleotide sequence ID" value="NZ_FOAS01000005.1"/>
</dbReference>
<protein>
    <recommendedName>
        <fullName evidence="3">PasA protein</fullName>
    </recommendedName>
</protein>
<dbReference type="Pfam" id="PF20227">
    <property type="entry name" value="DUF6586"/>
    <property type="match status" value="1"/>
</dbReference>
<evidence type="ECO:0008006" key="3">
    <source>
        <dbReference type="Google" id="ProtNLM"/>
    </source>
</evidence>
<dbReference type="Proteomes" id="UP000185766">
    <property type="component" value="Unassembled WGS sequence"/>
</dbReference>
<dbReference type="InterPro" id="IPR046493">
    <property type="entry name" value="DUF6586"/>
</dbReference>
<evidence type="ECO:0000313" key="1">
    <source>
        <dbReference type="EMBL" id="SEK77249.1"/>
    </source>
</evidence>
<dbReference type="AlphaFoldDB" id="A0A1H7JRL6"/>
<dbReference type="EMBL" id="FOAS01000005">
    <property type="protein sequence ID" value="SEK77249.1"/>
    <property type="molecule type" value="Genomic_DNA"/>
</dbReference>
<keyword evidence="2" id="KW-1185">Reference proteome</keyword>
<name>A0A1H7JRL6_9GAMM</name>
<dbReference type="STRING" id="1429083.GCA_001885685_01400"/>
<evidence type="ECO:0000313" key="2">
    <source>
        <dbReference type="Proteomes" id="UP000185766"/>
    </source>
</evidence>
<accession>A0A1H7JRL6</accession>
<gene>
    <name evidence="1" type="ORF">SAMN05216214_10527</name>
</gene>
<dbReference type="OrthoDB" id="6121078at2"/>
<proteinExistence type="predicted"/>
<reference evidence="1 2" key="1">
    <citation type="submission" date="2016-10" db="EMBL/GenBank/DDBJ databases">
        <authorList>
            <person name="de Groot N.N."/>
        </authorList>
    </citation>
    <scope>NUCLEOTIDE SEQUENCE [LARGE SCALE GENOMIC DNA]</scope>
    <source>
        <strain evidence="1 2">JCM 19513</strain>
    </source>
</reference>
<organism evidence="1 2">
    <name type="scientific">Atopomonas hussainii</name>
    <dbReference type="NCBI Taxonomy" id="1429083"/>
    <lineage>
        <taxon>Bacteria</taxon>
        <taxon>Pseudomonadati</taxon>
        <taxon>Pseudomonadota</taxon>
        <taxon>Gammaproteobacteria</taxon>
        <taxon>Pseudomonadales</taxon>
        <taxon>Pseudomonadaceae</taxon>
        <taxon>Atopomonas</taxon>
    </lineage>
</organism>